<feature type="transmembrane region" description="Helical" evidence="2">
    <location>
        <begin position="6"/>
        <end position="25"/>
    </location>
</feature>
<evidence type="ECO:0000313" key="3">
    <source>
        <dbReference type="EMBL" id="CAB1438457.1"/>
    </source>
</evidence>
<keyword evidence="2" id="KW-0472">Membrane</keyword>
<protein>
    <submittedName>
        <fullName evidence="3">Uncharacterized protein</fullName>
    </submittedName>
</protein>
<dbReference type="Proteomes" id="UP001153269">
    <property type="component" value="Unassembled WGS sequence"/>
</dbReference>
<proteinExistence type="predicted"/>
<dbReference type="EMBL" id="CADEAL010002159">
    <property type="protein sequence ID" value="CAB1438457.1"/>
    <property type="molecule type" value="Genomic_DNA"/>
</dbReference>
<comment type="caution">
    <text evidence="3">The sequence shown here is derived from an EMBL/GenBank/DDBJ whole genome shotgun (WGS) entry which is preliminary data.</text>
</comment>
<dbReference type="AlphaFoldDB" id="A0A9N7USU2"/>
<evidence type="ECO:0000256" key="1">
    <source>
        <dbReference type="SAM" id="MobiDB-lite"/>
    </source>
</evidence>
<keyword evidence="2" id="KW-0812">Transmembrane</keyword>
<keyword evidence="2" id="KW-1133">Transmembrane helix</keyword>
<accession>A0A9N7USU2</accession>
<evidence type="ECO:0000313" key="4">
    <source>
        <dbReference type="Proteomes" id="UP001153269"/>
    </source>
</evidence>
<feature type="region of interest" description="Disordered" evidence="1">
    <location>
        <begin position="88"/>
        <end position="114"/>
    </location>
</feature>
<reference evidence="3" key="1">
    <citation type="submission" date="2020-03" db="EMBL/GenBank/DDBJ databases">
        <authorList>
            <person name="Weist P."/>
        </authorList>
    </citation>
    <scope>NUCLEOTIDE SEQUENCE</scope>
</reference>
<name>A0A9N7USU2_PLEPL</name>
<evidence type="ECO:0000256" key="2">
    <source>
        <dbReference type="SAM" id="Phobius"/>
    </source>
</evidence>
<sequence length="114" mass="12092">MLLLYLHLVTIIIIIIIIIITTTGLPRSAALTPLQQQAVVHTDPRLSSSPAPRCCQNQLRPEIVYAPVKSAHSAAGGDCDTVGGVRAHAQGGEPSSHMSALCQRPLTPSITHNL</sequence>
<organism evidence="3 4">
    <name type="scientific">Pleuronectes platessa</name>
    <name type="common">European plaice</name>
    <dbReference type="NCBI Taxonomy" id="8262"/>
    <lineage>
        <taxon>Eukaryota</taxon>
        <taxon>Metazoa</taxon>
        <taxon>Chordata</taxon>
        <taxon>Craniata</taxon>
        <taxon>Vertebrata</taxon>
        <taxon>Euteleostomi</taxon>
        <taxon>Actinopterygii</taxon>
        <taxon>Neopterygii</taxon>
        <taxon>Teleostei</taxon>
        <taxon>Neoteleostei</taxon>
        <taxon>Acanthomorphata</taxon>
        <taxon>Carangaria</taxon>
        <taxon>Pleuronectiformes</taxon>
        <taxon>Pleuronectoidei</taxon>
        <taxon>Pleuronectidae</taxon>
        <taxon>Pleuronectes</taxon>
    </lineage>
</organism>
<gene>
    <name evidence="3" type="ORF">PLEPLA_LOCUS26383</name>
</gene>
<keyword evidence="4" id="KW-1185">Reference proteome</keyword>